<dbReference type="SUPFAM" id="SSF55347">
    <property type="entry name" value="Glyceraldehyde-3-phosphate dehydrogenase-like, C-terminal domain"/>
    <property type="match status" value="1"/>
</dbReference>
<dbReference type="InterPro" id="IPR000683">
    <property type="entry name" value="Gfo/Idh/MocA-like_OxRdtase_N"/>
</dbReference>
<dbReference type="Pfam" id="PF01408">
    <property type="entry name" value="GFO_IDH_MocA"/>
    <property type="match status" value="1"/>
</dbReference>
<evidence type="ECO:0000259" key="3">
    <source>
        <dbReference type="Pfam" id="PF01408"/>
    </source>
</evidence>
<dbReference type="InterPro" id="IPR055170">
    <property type="entry name" value="GFO_IDH_MocA-like_dom"/>
</dbReference>
<comment type="caution">
    <text evidence="5">The sequence shown here is derived from an EMBL/GenBank/DDBJ whole genome shotgun (WGS) entry which is preliminary data.</text>
</comment>
<dbReference type="Proteomes" id="UP000298484">
    <property type="component" value="Unassembled WGS sequence"/>
</dbReference>
<dbReference type="AlphaFoldDB" id="A0A4Y9AAZ3"/>
<accession>A0A4Y9AAZ3</accession>
<evidence type="ECO:0000256" key="2">
    <source>
        <dbReference type="ARBA" id="ARBA00023002"/>
    </source>
</evidence>
<keyword evidence="2" id="KW-0560">Oxidoreductase</keyword>
<evidence type="ECO:0000259" key="4">
    <source>
        <dbReference type="Pfam" id="PF22725"/>
    </source>
</evidence>
<feature type="domain" description="GFO/IDH/MocA-like oxidoreductase" evidence="4">
    <location>
        <begin position="132"/>
        <end position="248"/>
    </location>
</feature>
<name>A0A4Y9AAZ3_9BACI</name>
<dbReference type="SUPFAM" id="SSF51735">
    <property type="entry name" value="NAD(P)-binding Rossmann-fold domains"/>
    <property type="match status" value="1"/>
</dbReference>
<dbReference type="PANTHER" id="PTHR22604:SF105">
    <property type="entry name" value="TRANS-1,2-DIHYDROBENZENE-1,2-DIOL DEHYDROGENASE"/>
    <property type="match status" value="1"/>
</dbReference>
<dbReference type="EMBL" id="SRHY01000011">
    <property type="protein sequence ID" value="TFJ93078.1"/>
    <property type="molecule type" value="Genomic_DNA"/>
</dbReference>
<dbReference type="OrthoDB" id="9815825at2"/>
<keyword evidence="6" id="KW-1185">Reference proteome</keyword>
<dbReference type="Gene3D" id="3.40.50.720">
    <property type="entry name" value="NAD(P)-binding Rossmann-like Domain"/>
    <property type="match status" value="1"/>
</dbReference>
<reference evidence="5 6" key="1">
    <citation type="submission" date="2019-03" db="EMBL/GenBank/DDBJ databases">
        <title>Genome sequence of Lentibacillus salicampi ATCC BAA-719.</title>
        <authorList>
            <person name="Maclea K.S."/>
            <person name="Simoes Junior M."/>
        </authorList>
    </citation>
    <scope>NUCLEOTIDE SEQUENCE [LARGE SCALE GENOMIC DNA]</scope>
    <source>
        <strain evidence="5 6">ATCC BAA-719</strain>
    </source>
</reference>
<proteinExistence type="inferred from homology"/>
<feature type="domain" description="Gfo/Idh/MocA-like oxidoreductase N-terminal" evidence="3">
    <location>
        <begin position="5"/>
        <end position="123"/>
    </location>
</feature>
<comment type="similarity">
    <text evidence="1">Belongs to the Gfo/Idh/MocA family.</text>
</comment>
<evidence type="ECO:0000313" key="5">
    <source>
        <dbReference type="EMBL" id="TFJ93078.1"/>
    </source>
</evidence>
<gene>
    <name evidence="5" type="ORF">E4U82_09015</name>
</gene>
<dbReference type="GO" id="GO:0016491">
    <property type="term" value="F:oxidoreductase activity"/>
    <property type="evidence" value="ECO:0007669"/>
    <property type="project" value="UniProtKB-KW"/>
</dbReference>
<evidence type="ECO:0000313" key="6">
    <source>
        <dbReference type="Proteomes" id="UP000298484"/>
    </source>
</evidence>
<dbReference type="Gene3D" id="3.30.360.10">
    <property type="entry name" value="Dihydrodipicolinate Reductase, domain 2"/>
    <property type="match status" value="1"/>
</dbReference>
<organism evidence="5 6">
    <name type="scientific">Lentibacillus salicampi</name>
    <dbReference type="NCBI Taxonomy" id="175306"/>
    <lineage>
        <taxon>Bacteria</taxon>
        <taxon>Bacillati</taxon>
        <taxon>Bacillota</taxon>
        <taxon>Bacilli</taxon>
        <taxon>Bacillales</taxon>
        <taxon>Bacillaceae</taxon>
        <taxon>Lentibacillus</taxon>
    </lineage>
</organism>
<dbReference type="InterPro" id="IPR036291">
    <property type="entry name" value="NAD(P)-bd_dom_sf"/>
</dbReference>
<dbReference type="Pfam" id="PF22725">
    <property type="entry name" value="GFO_IDH_MocA_C3"/>
    <property type="match status" value="1"/>
</dbReference>
<dbReference type="PANTHER" id="PTHR22604">
    <property type="entry name" value="OXIDOREDUCTASES"/>
    <property type="match status" value="1"/>
</dbReference>
<evidence type="ECO:0000256" key="1">
    <source>
        <dbReference type="ARBA" id="ARBA00010928"/>
    </source>
</evidence>
<protein>
    <submittedName>
        <fullName evidence="5">Gfo/Idh/MocA family oxidoreductase</fullName>
    </submittedName>
</protein>
<sequence length="330" mass="36677">MTIVKWGILSTANIAQTQLIPAIERSHNAEVTAIASGSGKASEVARELGIPKSYDGYEKLLDDPEIEAVYIPLPNHLHKKWVVSAAQKGKHILCEKPAALTVDDVNEMRHACEENGVRFMEGFMHYFHPQHNRVKEMIDSGEIGEVKLVKSGFSFPLTDKDDNIRMDAAKGGGTFYDIGCYSIHSIRHMLGSEPDSVHVHAKRDATCDVETEAVTYMTFPDGKIAVFDNSFEAAFRQEYEVIGAEGRVMVPRAYRPDINGGDGLVIVEKDGVRREETINADQYKVEVEHFSEAILHGTEIAHTMENTINNLKVLEACLQSAETGEKVMMK</sequence>
<dbReference type="InterPro" id="IPR050984">
    <property type="entry name" value="Gfo/Idh/MocA_domain"/>
</dbReference>
<dbReference type="RefSeq" id="WP_135109872.1">
    <property type="nucleotide sequence ID" value="NZ_SRHY01000011.1"/>
</dbReference>
<dbReference type="GO" id="GO:0000166">
    <property type="term" value="F:nucleotide binding"/>
    <property type="evidence" value="ECO:0007669"/>
    <property type="project" value="InterPro"/>
</dbReference>